<feature type="transmembrane region" description="Helical" evidence="1">
    <location>
        <begin position="99"/>
        <end position="116"/>
    </location>
</feature>
<dbReference type="PATRIC" id="fig|2033.6.peg.3474"/>
<feature type="transmembrane region" description="Helical" evidence="1">
    <location>
        <begin position="63"/>
        <end position="87"/>
    </location>
</feature>
<keyword evidence="1" id="KW-0472">Membrane</keyword>
<reference evidence="2 3" key="1">
    <citation type="journal article" date="2016" name="Front. Microbiol.">
        <title>Genomic Resource of Rice Seed Associated Bacteria.</title>
        <authorList>
            <person name="Midha S."/>
            <person name="Bansal K."/>
            <person name="Sharma S."/>
            <person name="Kumar N."/>
            <person name="Patil P.P."/>
            <person name="Chaudhry V."/>
            <person name="Patil P.B."/>
        </authorList>
    </citation>
    <scope>NUCLEOTIDE SEQUENCE [LARGE SCALE GENOMIC DNA]</scope>
    <source>
        <strain evidence="2 3">NS220</strain>
    </source>
</reference>
<name>A0A147EVZ0_MICTE</name>
<feature type="transmembrane region" description="Helical" evidence="1">
    <location>
        <begin position="128"/>
        <end position="158"/>
    </location>
</feature>
<gene>
    <name evidence="2" type="ORF">NS220_11190</name>
</gene>
<accession>A0A147EVZ0</accession>
<keyword evidence="1" id="KW-0812">Transmembrane</keyword>
<evidence type="ECO:0000313" key="3">
    <source>
        <dbReference type="Proteomes" id="UP000075025"/>
    </source>
</evidence>
<sequence length="161" mass="17093">MARFDDAEREHQKDVVQVVAAAATNDAGAAAHESAAPIAGGTHGLVVVQERWRWMPVLVSLNFFWVVMSAAAAASKDSGAYILILLFPEIPAFRYRPEIPITVTAIILLISVGYAVSGKPGSKKGLRFVAALTMSGAVVAIASFALSAVVMASIPFMWNLH</sequence>
<evidence type="ECO:0000313" key="2">
    <source>
        <dbReference type="EMBL" id="KTR93799.1"/>
    </source>
</evidence>
<comment type="caution">
    <text evidence="2">The sequence shown here is derived from an EMBL/GenBank/DDBJ whole genome shotgun (WGS) entry which is preliminary data.</text>
</comment>
<keyword evidence="1" id="KW-1133">Transmembrane helix</keyword>
<protein>
    <submittedName>
        <fullName evidence="2">Uncharacterized protein</fullName>
    </submittedName>
</protein>
<dbReference type="AlphaFoldDB" id="A0A147EVZ0"/>
<dbReference type="Proteomes" id="UP000075025">
    <property type="component" value="Unassembled WGS sequence"/>
</dbReference>
<evidence type="ECO:0000256" key="1">
    <source>
        <dbReference type="SAM" id="Phobius"/>
    </source>
</evidence>
<organism evidence="2 3">
    <name type="scientific">Microbacterium testaceum</name>
    <name type="common">Aureobacterium testaceum</name>
    <name type="synonym">Brevibacterium testaceum</name>
    <dbReference type="NCBI Taxonomy" id="2033"/>
    <lineage>
        <taxon>Bacteria</taxon>
        <taxon>Bacillati</taxon>
        <taxon>Actinomycetota</taxon>
        <taxon>Actinomycetes</taxon>
        <taxon>Micrococcales</taxon>
        <taxon>Microbacteriaceae</taxon>
        <taxon>Microbacterium</taxon>
    </lineage>
</organism>
<dbReference type="EMBL" id="LDRT01000072">
    <property type="protein sequence ID" value="KTR93799.1"/>
    <property type="molecule type" value="Genomic_DNA"/>
</dbReference>
<proteinExistence type="predicted"/>